<feature type="domain" description="PAC" evidence="10">
    <location>
        <begin position="203"/>
        <end position="255"/>
    </location>
</feature>
<dbReference type="Gene3D" id="3.30.565.10">
    <property type="entry name" value="Histidine kinase-like ATPase, C-terminal domain"/>
    <property type="match status" value="1"/>
</dbReference>
<dbReference type="InterPro" id="IPR000014">
    <property type="entry name" value="PAS"/>
</dbReference>
<dbReference type="PANTHER" id="PTHR42878">
    <property type="entry name" value="TWO-COMPONENT HISTIDINE KINASE"/>
    <property type="match status" value="1"/>
</dbReference>
<dbReference type="InterPro" id="IPR036890">
    <property type="entry name" value="HATPase_C_sf"/>
</dbReference>
<keyword evidence="3" id="KW-0808">Transferase</keyword>
<evidence type="ECO:0000259" key="8">
    <source>
        <dbReference type="PROSITE" id="PS50110"/>
    </source>
</evidence>
<reference evidence="11 12" key="1">
    <citation type="submission" date="2021-05" db="EMBL/GenBank/DDBJ databases">
        <title>The draft genome of Geobacter pelophilus DSM 12255.</title>
        <authorList>
            <person name="Xu Z."/>
            <person name="Masuda Y."/>
            <person name="Itoh H."/>
            <person name="Senoo K."/>
        </authorList>
    </citation>
    <scope>NUCLEOTIDE SEQUENCE [LARGE SCALE GENOMIC DNA]</scope>
    <source>
        <strain evidence="11 12">DSM 12255</strain>
    </source>
</reference>
<evidence type="ECO:0000256" key="6">
    <source>
        <dbReference type="PROSITE-ProRule" id="PRU00169"/>
    </source>
</evidence>
<dbReference type="PROSITE" id="PS50110">
    <property type="entry name" value="RESPONSE_REGULATORY"/>
    <property type="match status" value="1"/>
</dbReference>
<evidence type="ECO:0000259" key="7">
    <source>
        <dbReference type="PROSITE" id="PS50109"/>
    </source>
</evidence>
<dbReference type="InterPro" id="IPR011006">
    <property type="entry name" value="CheY-like_superfamily"/>
</dbReference>
<dbReference type="GO" id="GO:0030295">
    <property type="term" value="F:protein kinase activator activity"/>
    <property type="evidence" value="ECO:0007669"/>
    <property type="project" value="TreeGrafter"/>
</dbReference>
<evidence type="ECO:0000259" key="10">
    <source>
        <dbReference type="PROSITE" id="PS50113"/>
    </source>
</evidence>
<feature type="domain" description="Histidine kinase" evidence="7">
    <location>
        <begin position="284"/>
        <end position="496"/>
    </location>
</feature>
<proteinExistence type="predicted"/>
<dbReference type="InterPro" id="IPR001789">
    <property type="entry name" value="Sig_transdc_resp-reg_receiver"/>
</dbReference>
<dbReference type="GO" id="GO:0000155">
    <property type="term" value="F:phosphorelay sensor kinase activity"/>
    <property type="evidence" value="ECO:0007669"/>
    <property type="project" value="InterPro"/>
</dbReference>
<evidence type="ECO:0000313" key="12">
    <source>
        <dbReference type="Proteomes" id="UP000811899"/>
    </source>
</evidence>
<dbReference type="Pfam" id="PF13426">
    <property type="entry name" value="PAS_9"/>
    <property type="match status" value="1"/>
</dbReference>
<dbReference type="SUPFAM" id="SSF47384">
    <property type="entry name" value="Homodimeric domain of signal transducing histidine kinase"/>
    <property type="match status" value="1"/>
</dbReference>
<evidence type="ECO:0000256" key="4">
    <source>
        <dbReference type="ARBA" id="ARBA00022777"/>
    </source>
</evidence>
<dbReference type="NCBIfam" id="TIGR00229">
    <property type="entry name" value="sensory_box"/>
    <property type="match status" value="1"/>
</dbReference>
<dbReference type="Pfam" id="PF02518">
    <property type="entry name" value="HATPase_c"/>
    <property type="match status" value="1"/>
</dbReference>
<comment type="caution">
    <text evidence="11">The sequence shown here is derived from an EMBL/GenBank/DDBJ whole genome shotgun (WGS) entry which is preliminary data.</text>
</comment>
<dbReference type="SMART" id="SM00387">
    <property type="entry name" value="HATPase_c"/>
    <property type="match status" value="1"/>
</dbReference>
<organism evidence="11 12">
    <name type="scientific">Geoanaerobacter pelophilus</name>
    <dbReference type="NCBI Taxonomy" id="60036"/>
    <lineage>
        <taxon>Bacteria</taxon>
        <taxon>Pseudomonadati</taxon>
        <taxon>Thermodesulfobacteriota</taxon>
        <taxon>Desulfuromonadia</taxon>
        <taxon>Geobacterales</taxon>
        <taxon>Geobacteraceae</taxon>
        <taxon>Geoanaerobacter</taxon>
    </lineage>
</organism>
<keyword evidence="5" id="KW-0472">Membrane</keyword>
<dbReference type="InterPro" id="IPR003661">
    <property type="entry name" value="HisK_dim/P_dom"/>
</dbReference>
<evidence type="ECO:0000256" key="3">
    <source>
        <dbReference type="ARBA" id="ARBA00022679"/>
    </source>
</evidence>
<comment type="catalytic activity">
    <reaction evidence="1">
        <text>ATP + protein L-histidine = ADP + protein N-phospho-L-histidine.</text>
        <dbReference type="EC" id="2.7.13.3"/>
    </reaction>
</comment>
<dbReference type="PANTHER" id="PTHR42878:SF15">
    <property type="entry name" value="BACTERIOPHYTOCHROME"/>
    <property type="match status" value="1"/>
</dbReference>
<dbReference type="Gene3D" id="3.30.450.20">
    <property type="entry name" value="PAS domain"/>
    <property type="match status" value="1"/>
</dbReference>
<dbReference type="GO" id="GO:0016020">
    <property type="term" value="C:membrane"/>
    <property type="evidence" value="ECO:0007669"/>
    <property type="project" value="UniProtKB-SubCell"/>
</dbReference>
<dbReference type="SUPFAM" id="SSF52172">
    <property type="entry name" value="CheY-like"/>
    <property type="match status" value="1"/>
</dbReference>
<dbReference type="InterPro" id="IPR005467">
    <property type="entry name" value="His_kinase_dom"/>
</dbReference>
<evidence type="ECO:0000259" key="9">
    <source>
        <dbReference type="PROSITE" id="PS50112"/>
    </source>
</evidence>
<dbReference type="Gene3D" id="1.10.287.130">
    <property type="match status" value="1"/>
</dbReference>
<dbReference type="GO" id="GO:0000156">
    <property type="term" value="F:phosphorelay response regulator activity"/>
    <property type="evidence" value="ECO:0007669"/>
    <property type="project" value="TreeGrafter"/>
</dbReference>
<evidence type="ECO:0000256" key="2">
    <source>
        <dbReference type="ARBA" id="ARBA00012438"/>
    </source>
</evidence>
<evidence type="ECO:0000256" key="5">
    <source>
        <dbReference type="ARBA" id="ARBA00023136"/>
    </source>
</evidence>
<evidence type="ECO:0000256" key="1">
    <source>
        <dbReference type="ARBA" id="ARBA00000085"/>
    </source>
</evidence>
<dbReference type="SUPFAM" id="SSF55874">
    <property type="entry name" value="ATPase domain of HSP90 chaperone/DNA topoisomerase II/histidine kinase"/>
    <property type="match status" value="1"/>
</dbReference>
<dbReference type="PROSITE" id="PS50112">
    <property type="entry name" value="PAS"/>
    <property type="match status" value="1"/>
</dbReference>
<dbReference type="CDD" id="cd00130">
    <property type="entry name" value="PAS"/>
    <property type="match status" value="1"/>
</dbReference>
<dbReference type="Gene3D" id="3.40.50.2300">
    <property type="match status" value="1"/>
</dbReference>
<dbReference type="PROSITE" id="PS50113">
    <property type="entry name" value="PAC"/>
    <property type="match status" value="1"/>
</dbReference>
<keyword evidence="12" id="KW-1185">Reference proteome</keyword>
<dbReference type="PROSITE" id="PS50109">
    <property type="entry name" value="HIS_KIN"/>
    <property type="match status" value="1"/>
</dbReference>
<dbReference type="EMBL" id="JAHCVJ010000007">
    <property type="protein sequence ID" value="MBT0665959.1"/>
    <property type="molecule type" value="Genomic_DNA"/>
</dbReference>
<dbReference type="GO" id="GO:0007234">
    <property type="term" value="P:osmosensory signaling via phosphorelay pathway"/>
    <property type="evidence" value="ECO:0007669"/>
    <property type="project" value="TreeGrafter"/>
</dbReference>
<feature type="domain" description="PAS" evidence="9">
    <location>
        <begin position="132"/>
        <end position="184"/>
    </location>
</feature>
<dbReference type="Proteomes" id="UP000811899">
    <property type="component" value="Unassembled WGS sequence"/>
</dbReference>
<dbReference type="Pfam" id="PF00072">
    <property type="entry name" value="Response_reg"/>
    <property type="match status" value="1"/>
</dbReference>
<dbReference type="RefSeq" id="WP_214172723.1">
    <property type="nucleotide sequence ID" value="NZ_JAHCVJ010000007.1"/>
</dbReference>
<feature type="domain" description="Response regulatory" evidence="8">
    <location>
        <begin position="3"/>
        <end position="117"/>
    </location>
</feature>
<dbReference type="SMART" id="SM00448">
    <property type="entry name" value="REC"/>
    <property type="match status" value="1"/>
</dbReference>
<keyword evidence="4" id="KW-0418">Kinase</keyword>
<dbReference type="InterPro" id="IPR035965">
    <property type="entry name" value="PAS-like_dom_sf"/>
</dbReference>
<evidence type="ECO:0000313" key="11">
    <source>
        <dbReference type="EMBL" id="MBT0665959.1"/>
    </source>
</evidence>
<dbReference type="Pfam" id="PF00512">
    <property type="entry name" value="HisKA"/>
    <property type="match status" value="1"/>
</dbReference>
<protein>
    <recommendedName>
        <fullName evidence="2">histidine kinase</fullName>
        <ecNumber evidence="2">2.7.13.3</ecNumber>
    </recommendedName>
</protein>
<keyword evidence="6" id="KW-0597">Phosphoprotein</keyword>
<gene>
    <name evidence="11" type="ORF">KI809_16735</name>
</gene>
<dbReference type="AlphaFoldDB" id="A0AAW4L447"/>
<dbReference type="InterPro" id="IPR036097">
    <property type="entry name" value="HisK_dim/P_sf"/>
</dbReference>
<dbReference type="SUPFAM" id="SSF55785">
    <property type="entry name" value="PYP-like sensor domain (PAS domain)"/>
    <property type="match status" value="1"/>
</dbReference>
<dbReference type="InterPro" id="IPR050351">
    <property type="entry name" value="BphY/WalK/GraS-like"/>
</dbReference>
<accession>A0AAW4L447</accession>
<name>A0AAW4L447_9BACT</name>
<dbReference type="EC" id="2.7.13.3" evidence="2"/>
<dbReference type="InterPro" id="IPR000700">
    <property type="entry name" value="PAS-assoc_C"/>
</dbReference>
<feature type="modified residue" description="4-aspartylphosphate" evidence="6">
    <location>
        <position position="52"/>
    </location>
</feature>
<sequence length="496" mass="56107">MYTVLYIEDSPNAFAQTAKMISRLGYFLYVAENGHEGLRICQEVRPDIIISDISMSVLSGIELAREVRMIDENVQIILTVNNSESELLLNTFDLNVNYYLAKPIKAEQLTKTLQHCSQQLDKIKSLSSHNESHQLLIEALNRCPNIVTITDANGSIQYVNSKVCSVTGKNKKELLKQHISWLFEPSLESRESFKNAFIHSSEWKGELFLKNSENNEIIEETIISPVIDGNGRADYFILFSEDITSRKATEEEVRKLNAELEYRVLRRNALLDATNRELDEFCDAISHELCGPLSRLQGLSKALCEDFTDKLGDNGNDYLHRISQTSIQLKQIIDALIKLTQLTRRSILVQDVNLSSICADVVQKLMSSNKDQVIKFFIAPDITVKGDKALLKVVIESLLSNAMKNIEEHNAPQIEFGVARSNEKSVYFIRDNGCGFDSKYSDKLFKLFSHTHHSSDKPATTSGTELVAAQRIIQRHGGRIWAEGELEKGSTFYFTI</sequence>
<dbReference type="InterPro" id="IPR003594">
    <property type="entry name" value="HATPase_dom"/>
</dbReference>